<gene>
    <name evidence="1" type="ORF">LSS_14991</name>
</gene>
<dbReference type="KEGG" id="lst:LSS_14991"/>
<dbReference type="STRING" id="758847.LSS_14991"/>
<sequence length="397" mass="44416">MKKFAYILLGLIALFGTQNLFSGIEVDTIGLFIETGEFSIRGGIGLATAGLLLPSKKNFRIPKTEIKKVDFDRSIYLESKTSGKSVEQILNRREEKLQFKPDANSNALKIDAIDRQLLAYGLNPNSSATLVNDFYKTEETKILLPAYINKNILAGMKLGKMDLTVEDLKASSQTIPQSSFDQVGLDFDKEKTKPGRVVESAKYPTGTISTKDVPGTTEKVGISLNITNESLRRSSVDIMSIFFQRVGFQISRQMAQKGLKVIVEGDGNINSKAKETPISGTDFNQKDLIDLLYAQFGEGHEATHIVVNKKMLLKILTDETNFKAFQTLNISEKFVSSGEFMPFFGCTWKVLRRESITLRILKLIQFNKVNSGKLERRFAQDYKPPKAFLRNGLRLGI</sequence>
<dbReference type="PATRIC" id="fig|758847.3.peg.3137"/>
<dbReference type="SUPFAM" id="SSF56563">
    <property type="entry name" value="Major capsid protein gp5"/>
    <property type="match status" value="1"/>
</dbReference>
<dbReference type="AlphaFoldDB" id="K8Y5J3"/>
<evidence type="ECO:0000313" key="1">
    <source>
        <dbReference type="EMBL" id="EKT85932.1"/>
    </source>
</evidence>
<reference evidence="1 2" key="2">
    <citation type="journal article" date="2014" name="Emerg. Microbes Infect.">
        <title>Potential impact on kidney infection: a whole-genome analysis of Leptospira santarosai serovar Shermani.</title>
        <authorList>
            <person name="Chou L.F."/>
            <person name="Chen T.W."/>
            <person name="Ko Y.C."/>
            <person name="Pan M.J."/>
            <person name="Tian Y.C."/>
            <person name="Chiu C.H."/>
            <person name="Tang P."/>
            <person name="Hung C.C."/>
            <person name="Yang C.W."/>
        </authorList>
    </citation>
    <scope>NUCLEOTIDE SEQUENCE</scope>
    <source>
        <strain evidence="1 2">LT 821</strain>
    </source>
</reference>
<evidence type="ECO:0000313" key="2">
    <source>
        <dbReference type="Proteomes" id="UP000035800"/>
    </source>
</evidence>
<reference evidence="1 2" key="1">
    <citation type="journal article" date="2012" name="Gene">
        <title>Sequence of Leptospira santarosai serovar Shermani genome and prediction of virulence-associated genes.</title>
        <authorList>
            <person name="Chou L.F."/>
            <person name="Chen Y.T."/>
            <person name="Lu C.W."/>
            <person name="Ko Y.C."/>
            <person name="Tang C.Y."/>
            <person name="Pan M.J."/>
            <person name="Tian Y.C."/>
            <person name="Chiu C.H."/>
            <person name="Hung C.C."/>
            <person name="Yang C.W."/>
        </authorList>
    </citation>
    <scope>NUCLEOTIDE SEQUENCE [LARGE SCALE GENOMIC DNA]</scope>
    <source>
        <strain evidence="1">LT 821</strain>
    </source>
</reference>
<proteinExistence type="predicted"/>
<dbReference type="Proteomes" id="UP000035800">
    <property type="component" value="Chromosome I"/>
</dbReference>
<name>K8Y5J3_9LEPT</name>
<protein>
    <submittedName>
        <fullName evidence="1">Uncharacterized protein</fullName>
    </submittedName>
</protein>
<dbReference type="EMBL" id="CP006694">
    <property type="protein sequence ID" value="EKT85932.1"/>
    <property type="molecule type" value="Genomic_DNA"/>
</dbReference>
<dbReference type="Pfam" id="PF25209">
    <property type="entry name" value="Phage_capsid_4"/>
    <property type="match status" value="1"/>
</dbReference>
<organism evidence="1 2">
    <name type="scientific">Leptospira santarosai serovar Shermani str. LT 821</name>
    <dbReference type="NCBI Taxonomy" id="758847"/>
    <lineage>
        <taxon>Bacteria</taxon>
        <taxon>Pseudomonadati</taxon>
        <taxon>Spirochaetota</taxon>
        <taxon>Spirochaetia</taxon>
        <taxon>Leptospirales</taxon>
        <taxon>Leptospiraceae</taxon>
        <taxon>Leptospira</taxon>
    </lineage>
</organism>
<accession>K8Y5J3</accession>